<keyword evidence="3" id="KW-0240">DNA-directed RNA polymerase</keyword>
<dbReference type="PROSITE" id="PS51463">
    <property type="entry name" value="P_GLUCOSE_ISOMERASE_3"/>
    <property type="match status" value="1"/>
</dbReference>
<gene>
    <name evidence="11" type="ORF">LVIROSA_LOCUS431</name>
</gene>
<keyword evidence="8" id="KW-0413">Isomerase</keyword>
<dbReference type="AlphaFoldDB" id="A0AAU9LIZ3"/>
<evidence type="ECO:0000256" key="3">
    <source>
        <dbReference type="ARBA" id="ARBA00022478"/>
    </source>
</evidence>
<proteinExistence type="inferred from homology"/>
<keyword evidence="4" id="KW-0808">Transferase</keyword>
<evidence type="ECO:0000256" key="1">
    <source>
        <dbReference type="ARBA" id="ARBA00012418"/>
    </source>
</evidence>
<reference evidence="11 12" key="1">
    <citation type="submission" date="2022-01" db="EMBL/GenBank/DDBJ databases">
        <authorList>
            <person name="Xiong W."/>
            <person name="Schranz E."/>
        </authorList>
    </citation>
    <scope>NUCLEOTIDE SEQUENCE [LARGE SCALE GENOMIC DNA]</scope>
</reference>
<dbReference type="SUPFAM" id="SSF64484">
    <property type="entry name" value="beta and beta-prime subunits of DNA dependent RNA-polymerase"/>
    <property type="match status" value="1"/>
</dbReference>
<dbReference type="Pfam" id="PF00342">
    <property type="entry name" value="PGI"/>
    <property type="match status" value="1"/>
</dbReference>
<dbReference type="InterPro" id="IPR007645">
    <property type="entry name" value="RNA_pol_Rpb2_3"/>
</dbReference>
<comment type="caution">
    <text evidence="11">The sequence shown here is derived from an EMBL/GenBank/DDBJ whole genome shotgun (WGS) entry which is preliminary data.</text>
</comment>
<dbReference type="GO" id="GO:0003677">
    <property type="term" value="F:DNA binding"/>
    <property type="evidence" value="ECO:0007669"/>
    <property type="project" value="InterPro"/>
</dbReference>
<name>A0AAU9LIZ3_9ASTR</name>
<dbReference type="GO" id="GO:0006351">
    <property type="term" value="P:DNA-templated transcription"/>
    <property type="evidence" value="ECO:0007669"/>
    <property type="project" value="InterPro"/>
</dbReference>
<evidence type="ECO:0000256" key="7">
    <source>
        <dbReference type="ARBA" id="ARBA00023163"/>
    </source>
</evidence>
<evidence type="ECO:0000313" key="11">
    <source>
        <dbReference type="EMBL" id="CAH1412413.1"/>
    </source>
</evidence>
<dbReference type="SUPFAM" id="SSF53697">
    <property type="entry name" value="SIS domain"/>
    <property type="match status" value="1"/>
</dbReference>
<dbReference type="GO" id="GO:0000428">
    <property type="term" value="C:DNA-directed RNA polymerase complex"/>
    <property type="evidence" value="ECO:0007669"/>
    <property type="project" value="UniProtKB-KW"/>
</dbReference>
<organism evidence="11 12">
    <name type="scientific">Lactuca virosa</name>
    <dbReference type="NCBI Taxonomy" id="75947"/>
    <lineage>
        <taxon>Eukaryota</taxon>
        <taxon>Viridiplantae</taxon>
        <taxon>Streptophyta</taxon>
        <taxon>Embryophyta</taxon>
        <taxon>Tracheophyta</taxon>
        <taxon>Spermatophyta</taxon>
        <taxon>Magnoliopsida</taxon>
        <taxon>eudicotyledons</taxon>
        <taxon>Gunneridae</taxon>
        <taxon>Pentapetalae</taxon>
        <taxon>asterids</taxon>
        <taxon>campanulids</taxon>
        <taxon>Asterales</taxon>
        <taxon>Asteraceae</taxon>
        <taxon>Cichorioideae</taxon>
        <taxon>Cichorieae</taxon>
        <taxon>Lactucinae</taxon>
        <taxon>Lactuca</taxon>
    </lineage>
</organism>
<comment type="similarity">
    <text evidence="9">Belongs to the RNA polymerase beta chain family.</text>
</comment>
<dbReference type="Proteomes" id="UP001157418">
    <property type="component" value="Unassembled WGS sequence"/>
</dbReference>
<dbReference type="Pfam" id="PF04565">
    <property type="entry name" value="RNA_pol_Rpb2_3"/>
    <property type="match status" value="1"/>
</dbReference>
<evidence type="ECO:0000256" key="6">
    <source>
        <dbReference type="ARBA" id="ARBA00023152"/>
    </source>
</evidence>
<evidence type="ECO:0000256" key="2">
    <source>
        <dbReference type="ARBA" id="ARBA00022432"/>
    </source>
</evidence>
<dbReference type="GO" id="GO:0003899">
    <property type="term" value="F:DNA-directed RNA polymerase activity"/>
    <property type="evidence" value="ECO:0007669"/>
    <property type="project" value="UniProtKB-EC"/>
</dbReference>
<dbReference type="PANTHER" id="PTHR11469:SF1">
    <property type="entry name" value="GLUCOSE-6-PHOSPHATE ISOMERASE"/>
    <property type="match status" value="1"/>
</dbReference>
<evidence type="ECO:0000259" key="10">
    <source>
        <dbReference type="Pfam" id="PF04565"/>
    </source>
</evidence>
<dbReference type="EC" id="2.7.7.6" evidence="1"/>
<dbReference type="GO" id="GO:0006094">
    <property type="term" value="P:gluconeogenesis"/>
    <property type="evidence" value="ECO:0007669"/>
    <property type="project" value="UniProtKB-KW"/>
</dbReference>
<evidence type="ECO:0000313" key="12">
    <source>
        <dbReference type="Proteomes" id="UP001157418"/>
    </source>
</evidence>
<dbReference type="InterPro" id="IPR046348">
    <property type="entry name" value="SIS_dom_sf"/>
</dbReference>
<dbReference type="PANTHER" id="PTHR11469">
    <property type="entry name" value="GLUCOSE-6-PHOSPHATE ISOMERASE"/>
    <property type="match status" value="1"/>
</dbReference>
<evidence type="ECO:0000256" key="4">
    <source>
        <dbReference type="ARBA" id="ARBA00022679"/>
    </source>
</evidence>
<keyword evidence="6" id="KW-0324">Glycolysis</keyword>
<accession>A0AAU9LIZ3</accession>
<keyword evidence="2" id="KW-0312">Gluconeogenesis</keyword>
<dbReference type="Gene3D" id="3.40.50.10490">
    <property type="entry name" value="Glucose-6-phosphate isomerase like protein, domain 1"/>
    <property type="match status" value="1"/>
</dbReference>
<keyword evidence="7" id="KW-0804">Transcription</keyword>
<protein>
    <recommendedName>
        <fullName evidence="1">DNA-directed RNA polymerase</fullName>
        <ecNumber evidence="1">2.7.7.6</ecNumber>
    </recommendedName>
</protein>
<dbReference type="GO" id="GO:0004347">
    <property type="term" value="F:glucose-6-phosphate isomerase activity"/>
    <property type="evidence" value="ECO:0007669"/>
    <property type="project" value="InterPro"/>
</dbReference>
<dbReference type="GO" id="GO:0006096">
    <property type="term" value="P:glycolytic process"/>
    <property type="evidence" value="ECO:0007669"/>
    <property type="project" value="UniProtKB-KW"/>
</dbReference>
<evidence type="ECO:0000256" key="5">
    <source>
        <dbReference type="ARBA" id="ARBA00022695"/>
    </source>
</evidence>
<evidence type="ECO:0000256" key="8">
    <source>
        <dbReference type="ARBA" id="ARBA00023235"/>
    </source>
</evidence>
<sequence>MRLLLLVVKRESVNLCLLNLEIGGCICELLHRDLWIVESDMDFCKFPLIYSGSLHSIAECWRVFQTLYGWYGKQKSLCSSWCRSFSLLLIRPQEVLLPGHLVTIYVKEKLQEWLLKSKKLLQDEADNRKKTLSLEVVCSIPLDDVKKAFDKNPAKQVGSAVENMLKTGRLVTQLTLDLKEYDPFSLLMYRTWGFVCMHDTPDGAPCGLLNHLTASCHPEASKSANQLEDANFAFVVVSKTFTTAETMLNARTFMEWISSTLGPQAVSKHMVAVSTNLKHLISRVIDKVGCMRSKKGQWHSRP</sequence>
<dbReference type="EMBL" id="CAKMRJ010000001">
    <property type="protein sequence ID" value="CAH1412413.1"/>
    <property type="molecule type" value="Genomic_DNA"/>
</dbReference>
<feature type="domain" description="RNA polymerase Rpb2" evidence="10">
    <location>
        <begin position="189"/>
        <end position="217"/>
    </location>
</feature>
<dbReference type="GO" id="GO:0048029">
    <property type="term" value="F:monosaccharide binding"/>
    <property type="evidence" value="ECO:0007669"/>
    <property type="project" value="TreeGrafter"/>
</dbReference>
<dbReference type="GO" id="GO:0097367">
    <property type="term" value="F:carbohydrate derivative binding"/>
    <property type="evidence" value="ECO:0007669"/>
    <property type="project" value="InterPro"/>
</dbReference>
<evidence type="ECO:0000256" key="9">
    <source>
        <dbReference type="RuleBase" id="RU000434"/>
    </source>
</evidence>
<dbReference type="InterPro" id="IPR001672">
    <property type="entry name" value="G6P_Isomerase"/>
</dbReference>
<dbReference type="GO" id="GO:0051156">
    <property type="term" value="P:glucose 6-phosphate metabolic process"/>
    <property type="evidence" value="ECO:0007669"/>
    <property type="project" value="TreeGrafter"/>
</dbReference>
<dbReference type="GO" id="GO:0005829">
    <property type="term" value="C:cytosol"/>
    <property type="evidence" value="ECO:0007669"/>
    <property type="project" value="TreeGrafter"/>
</dbReference>
<keyword evidence="12" id="KW-1185">Reference proteome</keyword>
<keyword evidence="5" id="KW-0548">Nucleotidyltransferase</keyword>